<dbReference type="InterPro" id="IPR043977">
    <property type="entry name" value="DUF5759"/>
</dbReference>
<dbReference type="Pfam" id="PF19063">
    <property type="entry name" value="DUF5759"/>
    <property type="match status" value="1"/>
</dbReference>
<name>A0A6C0KRZ4_9ZZZZ</name>
<evidence type="ECO:0000313" key="1">
    <source>
        <dbReference type="EMBL" id="QHU19510.1"/>
    </source>
</evidence>
<protein>
    <submittedName>
        <fullName evidence="1">Uncharacterized protein</fullName>
    </submittedName>
</protein>
<reference evidence="1" key="1">
    <citation type="journal article" date="2020" name="Nature">
        <title>Giant virus diversity and host interactions through global metagenomics.</title>
        <authorList>
            <person name="Schulz F."/>
            <person name="Roux S."/>
            <person name="Paez-Espino D."/>
            <person name="Jungbluth S."/>
            <person name="Walsh D.A."/>
            <person name="Denef V.J."/>
            <person name="McMahon K.D."/>
            <person name="Konstantinidis K.T."/>
            <person name="Eloe-Fadrosh E.A."/>
            <person name="Kyrpides N.C."/>
            <person name="Woyke T."/>
        </authorList>
    </citation>
    <scope>NUCLEOTIDE SEQUENCE</scope>
    <source>
        <strain evidence="1">GVMAG-S-3300013014-113</strain>
    </source>
</reference>
<accession>A0A6C0KRZ4</accession>
<dbReference type="AlphaFoldDB" id="A0A6C0KRZ4"/>
<sequence>MSNDIFYNFSNKIDSEDSSLKLNIDELYSKKQQQDLNVLKNYNNILLRIHNKIKYISKNMLNENCCWYVMPEMILGVPKYDHRDCTAYVIEKLRDNGFIVRYTHPNLLFISWKHWVPTYVRSEIKKRTGNSIDENGNIINEENSANSASNANTQAVNSEHMLFSNNKSIKTNANASTKDYKDIKTYKPSGNLIYNNSLLEKINIK</sequence>
<proteinExistence type="predicted"/>
<organism evidence="1">
    <name type="scientific">viral metagenome</name>
    <dbReference type="NCBI Taxonomy" id="1070528"/>
    <lineage>
        <taxon>unclassified sequences</taxon>
        <taxon>metagenomes</taxon>
        <taxon>organismal metagenomes</taxon>
    </lineage>
</organism>
<dbReference type="EMBL" id="MN740952">
    <property type="protein sequence ID" value="QHU19510.1"/>
    <property type="molecule type" value="Genomic_DNA"/>
</dbReference>